<evidence type="ECO:0000313" key="2">
    <source>
        <dbReference type="EMBL" id="CAI5714730.1"/>
    </source>
</evidence>
<name>A0AAV0T4P3_HYABA</name>
<feature type="region of interest" description="Disordered" evidence="1">
    <location>
        <begin position="124"/>
        <end position="154"/>
    </location>
</feature>
<proteinExistence type="predicted"/>
<dbReference type="AlphaFoldDB" id="A0AAV0T4P3"/>
<gene>
    <name evidence="2" type="ORF">HBR001_LOCUS1296</name>
</gene>
<organism evidence="2 3">
    <name type="scientific">Hyaloperonospora brassicae</name>
    <name type="common">Brassica downy mildew</name>
    <name type="synonym">Peronospora brassicae</name>
    <dbReference type="NCBI Taxonomy" id="162125"/>
    <lineage>
        <taxon>Eukaryota</taxon>
        <taxon>Sar</taxon>
        <taxon>Stramenopiles</taxon>
        <taxon>Oomycota</taxon>
        <taxon>Peronosporomycetes</taxon>
        <taxon>Peronosporales</taxon>
        <taxon>Peronosporaceae</taxon>
        <taxon>Hyaloperonospora</taxon>
    </lineage>
</organism>
<sequence length="226" mass="24596">MPPVNGSSATAAREFASLATVLCCIADDAIACLKSLKKRLAHCDSRHGRRFVHTAVAYLRTDLRAAKDAASALPHVAHQLVTRWERSESATDAARDVMGRLAKAMDRLQTTAHQYDEEVVLRRQSQQRKADGQHSTGCARAPAGRAGRGTGHVGAQATDTVEQLVKTIVRDNFNISALSHQITIANKSLSCSTSSVERVKLLVQDVEEKLDGDRPRAKLKGHARRT</sequence>
<keyword evidence="3" id="KW-1185">Reference proteome</keyword>
<reference evidence="2" key="1">
    <citation type="submission" date="2022-12" db="EMBL/GenBank/DDBJ databases">
        <authorList>
            <person name="Webb A."/>
        </authorList>
    </citation>
    <scope>NUCLEOTIDE SEQUENCE</scope>
    <source>
        <strain evidence="2">Hp1</strain>
    </source>
</reference>
<evidence type="ECO:0000256" key="1">
    <source>
        <dbReference type="SAM" id="MobiDB-lite"/>
    </source>
</evidence>
<evidence type="ECO:0000313" key="3">
    <source>
        <dbReference type="Proteomes" id="UP001162031"/>
    </source>
</evidence>
<dbReference type="Proteomes" id="UP001162031">
    <property type="component" value="Unassembled WGS sequence"/>
</dbReference>
<dbReference type="EMBL" id="CANTFL010000136">
    <property type="protein sequence ID" value="CAI5714730.1"/>
    <property type="molecule type" value="Genomic_DNA"/>
</dbReference>
<protein>
    <submittedName>
        <fullName evidence="2">Uncharacterized protein</fullName>
    </submittedName>
</protein>
<comment type="caution">
    <text evidence="2">The sequence shown here is derived from an EMBL/GenBank/DDBJ whole genome shotgun (WGS) entry which is preliminary data.</text>
</comment>
<accession>A0AAV0T4P3</accession>